<keyword evidence="2" id="KW-0812">Transmembrane</keyword>
<keyword evidence="2" id="KW-0472">Membrane</keyword>
<evidence type="ECO:0000256" key="1">
    <source>
        <dbReference type="SAM" id="Coils"/>
    </source>
</evidence>
<feature type="coiled-coil region" evidence="1">
    <location>
        <begin position="101"/>
        <end position="128"/>
    </location>
</feature>
<keyword evidence="1" id="KW-0175">Coiled coil</keyword>
<dbReference type="Proteomes" id="UP000285794">
    <property type="component" value="Unassembled WGS sequence"/>
</dbReference>
<comment type="caution">
    <text evidence="3">The sequence shown here is derived from an EMBL/GenBank/DDBJ whole genome shotgun (WGS) entry which is preliminary data.</text>
</comment>
<name>A0A425Y6F6_9BACT</name>
<sequence length="244" mass="28307">MIEELKDTVVRDTTVTIVDSVHTIVNITETRIIHLQDTIVTHVYDTIQPDLITVYERLITAQDDKFEFTLYAIAIIVTVLVVLVTLSNILLSKKLIKYDFEKSFKKEKKEIRDTLDELNRKYHRVKGESARLFAIRDDKDLSNMAGRLGWWTECVKEYSLAEREKAILGSCKSLIYYLNAAIEFKDVFIGSFEDTDFTFENMRENVSCVPSIVSEKVEIVRLLDELEDYYKEVEGVIEEAEVVE</sequence>
<gene>
    <name evidence="3" type="ORF">DWB61_02670</name>
</gene>
<reference evidence="3 4" key="1">
    <citation type="submission" date="2018-07" db="EMBL/GenBank/DDBJ databases">
        <title>Draft genome sequence of Ancylomarina sp. M1P.</title>
        <authorList>
            <person name="Yadav S."/>
            <person name="Villanueva L."/>
            <person name="Damste J.S.S."/>
        </authorList>
    </citation>
    <scope>NUCLEOTIDE SEQUENCE [LARGE SCALE GENOMIC DNA]</scope>
    <source>
        <strain evidence="3 4">M1P</strain>
    </source>
</reference>
<accession>A0A425Y6F6</accession>
<dbReference type="RefSeq" id="WP_125029349.1">
    <property type="nucleotide sequence ID" value="NZ_JAPXVP010000002.1"/>
</dbReference>
<keyword evidence="2" id="KW-1133">Transmembrane helix</keyword>
<dbReference type="EMBL" id="QQWG01000002">
    <property type="protein sequence ID" value="RRG24036.1"/>
    <property type="molecule type" value="Genomic_DNA"/>
</dbReference>
<evidence type="ECO:0000313" key="4">
    <source>
        <dbReference type="Proteomes" id="UP000285794"/>
    </source>
</evidence>
<keyword evidence="4" id="KW-1185">Reference proteome</keyword>
<dbReference type="OrthoDB" id="1123044at2"/>
<feature type="transmembrane region" description="Helical" evidence="2">
    <location>
        <begin position="68"/>
        <end position="91"/>
    </location>
</feature>
<evidence type="ECO:0000313" key="3">
    <source>
        <dbReference type="EMBL" id="RRG24036.1"/>
    </source>
</evidence>
<protein>
    <submittedName>
        <fullName evidence="3">Uncharacterized protein</fullName>
    </submittedName>
</protein>
<proteinExistence type="predicted"/>
<evidence type="ECO:0000256" key="2">
    <source>
        <dbReference type="SAM" id="Phobius"/>
    </source>
</evidence>
<organism evidence="3 4">
    <name type="scientific">Ancylomarina euxinus</name>
    <dbReference type="NCBI Taxonomy" id="2283627"/>
    <lineage>
        <taxon>Bacteria</taxon>
        <taxon>Pseudomonadati</taxon>
        <taxon>Bacteroidota</taxon>
        <taxon>Bacteroidia</taxon>
        <taxon>Marinilabiliales</taxon>
        <taxon>Marinifilaceae</taxon>
        <taxon>Ancylomarina</taxon>
    </lineage>
</organism>
<dbReference type="AlphaFoldDB" id="A0A425Y6F6"/>